<feature type="region of interest" description="Disordered" evidence="1">
    <location>
        <begin position="121"/>
        <end position="161"/>
    </location>
</feature>
<evidence type="ECO:0000256" key="1">
    <source>
        <dbReference type="SAM" id="MobiDB-lite"/>
    </source>
</evidence>
<keyword evidence="3" id="KW-1185">Reference proteome</keyword>
<dbReference type="Proteomes" id="UP000759537">
    <property type="component" value="Unassembled WGS sequence"/>
</dbReference>
<accession>A0A9P5JXX6</accession>
<feature type="compositionally biased region" description="Basic and acidic residues" evidence="1">
    <location>
        <begin position="126"/>
        <end position="156"/>
    </location>
</feature>
<organism evidence="2 3">
    <name type="scientific">Russula ochroleuca</name>
    <dbReference type="NCBI Taxonomy" id="152965"/>
    <lineage>
        <taxon>Eukaryota</taxon>
        <taxon>Fungi</taxon>
        <taxon>Dikarya</taxon>
        <taxon>Basidiomycota</taxon>
        <taxon>Agaricomycotina</taxon>
        <taxon>Agaricomycetes</taxon>
        <taxon>Russulales</taxon>
        <taxon>Russulaceae</taxon>
        <taxon>Russula</taxon>
    </lineage>
</organism>
<gene>
    <name evidence="2" type="ORF">DFH94DRAFT_685681</name>
</gene>
<comment type="caution">
    <text evidence="2">The sequence shown here is derived from an EMBL/GenBank/DDBJ whole genome shotgun (WGS) entry which is preliminary data.</text>
</comment>
<dbReference type="AlphaFoldDB" id="A0A9P5JXX6"/>
<reference evidence="2" key="1">
    <citation type="submission" date="2019-10" db="EMBL/GenBank/DDBJ databases">
        <authorList>
            <consortium name="DOE Joint Genome Institute"/>
            <person name="Kuo A."/>
            <person name="Miyauchi S."/>
            <person name="Kiss E."/>
            <person name="Drula E."/>
            <person name="Kohler A."/>
            <person name="Sanchez-Garcia M."/>
            <person name="Andreopoulos B."/>
            <person name="Barry K.W."/>
            <person name="Bonito G."/>
            <person name="Buee M."/>
            <person name="Carver A."/>
            <person name="Chen C."/>
            <person name="Cichocki N."/>
            <person name="Clum A."/>
            <person name="Culley D."/>
            <person name="Crous P.W."/>
            <person name="Fauchery L."/>
            <person name="Girlanda M."/>
            <person name="Hayes R."/>
            <person name="Keri Z."/>
            <person name="LaButti K."/>
            <person name="Lipzen A."/>
            <person name="Lombard V."/>
            <person name="Magnuson J."/>
            <person name="Maillard F."/>
            <person name="Morin E."/>
            <person name="Murat C."/>
            <person name="Nolan M."/>
            <person name="Ohm R."/>
            <person name="Pangilinan J."/>
            <person name="Pereira M."/>
            <person name="Perotto S."/>
            <person name="Peter M."/>
            <person name="Riley R."/>
            <person name="Sitrit Y."/>
            <person name="Stielow B."/>
            <person name="Szollosi G."/>
            <person name="Zifcakova L."/>
            <person name="Stursova M."/>
            <person name="Spatafora J.W."/>
            <person name="Tedersoo L."/>
            <person name="Vaario L.-M."/>
            <person name="Yamada A."/>
            <person name="Yan M."/>
            <person name="Wang P."/>
            <person name="Xu J."/>
            <person name="Bruns T."/>
            <person name="Baldrian P."/>
            <person name="Vilgalys R."/>
            <person name="Henrissat B."/>
            <person name="Grigoriev I.V."/>
            <person name="Hibbett D."/>
            <person name="Nagy L.G."/>
            <person name="Martin F.M."/>
        </authorList>
    </citation>
    <scope>NUCLEOTIDE SEQUENCE</scope>
    <source>
        <strain evidence="2">Prilba</strain>
    </source>
</reference>
<evidence type="ECO:0000313" key="3">
    <source>
        <dbReference type="Proteomes" id="UP000759537"/>
    </source>
</evidence>
<proteinExistence type="predicted"/>
<protein>
    <submittedName>
        <fullName evidence="2">Uncharacterized protein</fullName>
    </submittedName>
</protein>
<name>A0A9P5JXX6_9AGAM</name>
<sequence length="376" mass="41777">MAAQIVTTSSPLSPVDMQTNNNCPVEQCHFWKNWNAKPTLLYSSAPKGPVPTTRPRYASFSTRHSYFLVSIINDSVAPLSTGRRVGTGPVDPIDGSSLDSGTRARNLSKKFSNPIPNLELNIFDFPPREGGDDNDNRTTTRMPEEINGRPTVDGRKPQHSPTTARAVALGPFSARAPMSPRPSALDQEPKPMTPVGLLFRHPQAMFIAPKIEDMAHKTTLCRHFTLNQGRSPWDNECGCESPTKLFFMVIKCAPSSEHVGSTDASVQLVDARRQQLEVYSLTRPQLSVILTFAIRPVAEASTVGVTYRASAHTRKRANTSTTRTLYPFQVVIQIHCRDAGTQPGRVSLLKHPQSRQAWYRRLSWMCVQCEYYGAKV</sequence>
<evidence type="ECO:0000313" key="2">
    <source>
        <dbReference type="EMBL" id="KAF8468070.1"/>
    </source>
</evidence>
<dbReference type="EMBL" id="WHVB01000033">
    <property type="protein sequence ID" value="KAF8468070.1"/>
    <property type="molecule type" value="Genomic_DNA"/>
</dbReference>
<reference evidence="2" key="2">
    <citation type="journal article" date="2020" name="Nat. Commun.">
        <title>Large-scale genome sequencing of mycorrhizal fungi provides insights into the early evolution of symbiotic traits.</title>
        <authorList>
            <person name="Miyauchi S."/>
            <person name="Kiss E."/>
            <person name="Kuo A."/>
            <person name="Drula E."/>
            <person name="Kohler A."/>
            <person name="Sanchez-Garcia M."/>
            <person name="Morin E."/>
            <person name="Andreopoulos B."/>
            <person name="Barry K.W."/>
            <person name="Bonito G."/>
            <person name="Buee M."/>
            <person name="Carver A."/>
            <person name="Chen C."/>
            <person name="Cichocki N."/>
            <person name="Clum A."/>
            <person name="Culley D."/>
            <person name="Crous P.W."/>
            <person name="Fauchery L."/>
            <person name="Girlanda M."/>
            <person name="Hayes R.D."/>
            <person name="Keri Z."/>
            <person name="LaButti K."/>
            <person name="Lipzen A."/>
            <person name="Lombard V."/>
            <person name="Magnuson J."/>
            <person name="Maillard F."/>
            <person name="Murat C."/>
            <person name="Nolan M."/>
            <person name="Ohm R.A."/>
            <person name="Pangilinan J."/>
            <person name="Pereira M.F."/>
            <person name="Perotto S."/>
            <person name="Peter M."/>
            <person name="Pfister S."/>
            <person name="Riley R."/>
            <person name="Sitrit Y."/>
            <person name="Stielow J.B."/>
            <person name="Szollosi G."/>
            <person name="Zifcakova L."/>
            <person name="Stursova M."/>
            <person name="Spatafora J.W."/>
            <person name="Tedersoo L."/>
            <person name="Vaario L.M."/>
            <person name="Yamada A."/>
            <person name="Yan M."/>
            <person name="Wang P."/>
            <person name="Xu J."/>
            <person name="Bruns T."/>
            <person name="Baldrian P."/>
            <person name="Vilgalys R."/>
            <person name="Dunand C."/>
            <person name="Henrissat B."/>
            <person name="Grigoriev I.V."/>
            <person name="Hibbett D."/>
            <person name="Nagy L.G."/>
            <person name="Martin F.M."/>
        </authorList>
    </citation>
    <scope>NUCLEOTIDE SEQUENCE</scope>
    <source>
        <strain evidence="2">Prilba</strain>
    </source>
</reference>